<dbReference type="Pfam" id="PF08334">
    <property type="entry name" value="T2SSG"/>
    <property type="match status" value="1"/>
</dbReference>
<dbReference type="NCBIfam" id="TIGR01710">
    <property type="entry name" value="typeII_sec_gspG"/>
    <property type="match status" value="1"/>
</dbReference>
<dbReference type="GO" id="GO:0015627">
    <property type="term" value="C:type II protein secretion system complex"/>
    <property type="evidence" value="ECO:0007669"/>
    <property type="project" value="InterPro"/>
</dbReference>
<comment type="similarity">
    <text evidence="2">Belongs to the GSP G family.</text>
</comment>
<comment type="caution">
    <text evidence="12">The sequence shown here is derived from an EMBL/GenBank/DDBJ whole genome shotgun (WGS) entry which is preliminary data.</text>
</comment>
<dbReference type="GO" id="GO:0005886">
    <property type="term" value="C:plasma membrane"/>
    <property type="evidence" value="ECO:0007669"/>
    <property type="project" value="UniProtKB-SubCell"/>
</dbReference>
<dbReference type="EMBL" id="JAOVZO020000019">
    <property type="protein sequence ID" value="MDC8014924.1"/>
    <property type="molecule type" value="Genomic_DNA"/>
</dbReference>
<evidence type="ECO:0000256" key="9">
    <source>
        <dbReference type="ARBA" id="ARBA00023136"/>
    </source>
</evidence>
<keyword evidence="8 10" id="KW-1133">Transmembrane helix</keyword>
<organism evidence="12 13">
    <name type="scientific">Tahibacter soli</name>
    <dbReference type="NCBI Taxonomy" id="2983605"/>
    <lineage>
        <taxon>Bacteria</taxon>
        <taxon>Pseudomonadati</taxon>
        <taxon>Pseudomonadota</taxon>
        <taxon>Gammaproteobacteria</taxon>
        <taxon>Lysobacterales</taxon>
        <taxon>Rhodanobacteraceae</taxon>
        <taxon>Tahibacter</taxon>
    </lineage>
</organism>
<dbReference type="PROSITE" id="PS00409">
    <property type="entry name" value="PROKAR_NTER_METHYL"/>
    <property type="match status" value="1"/>
</dbReference>
<dbReference type="InterPro" id="IPR000983">
    <property type="entry name" value="Bac_GSPG_pilin"/>
</dbReference>
<name>A0A9X4BM41_9GAMM</name>
<gene>
    <name evidence="12" type="primary">gspG</name>
    <name evidence="12" type="ORF">OD750_020460</name>
</gene>
<keyword evidence="13" id="KW-1185">Reference proteome</keyword>
<evidence type="ECO:0000256" key="10">
    <source>
        <dbReference type="SAM" id="Phobius"/>
    </source>
</evidence>
<feature type="transmembrane region" description="Helical" evidence="10">
    <location>
        <begin position="20"/>
        <end position="40"/>
    </location>
</feature>
<dbReference type="NCBIfam" id="TIGR02532">
    <property type="entry name" value="IV_pilin_GFxxxE"/>
    <property type="match status" value="1"/>
</dbReference>
<evidence type="ECO:0000313" key="13">
    <source>
        <dbReference type="Proteomes" id="UP001139971"/>
    </source>
</evidence>
<keyword evidence="7 10" id="KW-0812">Transmembrane</keyword>
<dbReference type="Gene3D" id="3.30.700.10">
    <property type="entry name" value="Glycoprotein, Type 4 Pilin"/>
    <property type="match status" value="1"/>
</dbReference>
<evidence type="ECO:0000259" key="11">
    <source>
        <dbReference type="Pfam" id="PF08334"/>
    </source>
</evidence>
<evidence type="ECO:0000256" key="4">
    <source>
        <dbReference type="ARBA" id="ARBA00022475"/>
    </source>
</evidence>
<comment type="subcellular location">
    <subcellularLocation>
        <location evidence="1">Cell inner membrane</location>
        <topology evidence="1">Single-pass membrane protein</topology>
    </subcellularLocation>
</comment>
<dbReference type="InterPro" id="IPR013545">
    <property type="entry name" value="T2SS_protein-GspG_C"/>
</dbReference>
<evidence type="ECO:0000313" key="12">
    <source>
        <dbReference type="EMBL" id="MDC8014924.1"/>
    </source>
</evidence>
<evidence type="ECO:0000256" key="5">
    <source>
        <dbReference type="ARBA" id="ARBA00022481"/>
    </source>
</evidence>
<evidence type="ECO:0000256" key="6">
    <source>
        <dbReference type="ARBA" id="ARBA00022519"/>
    </source>
</evidence>
<proteinExistence type="inferred from homology"/>
<evidence type="ECO:0000256" key="1">
    <source>
        <dbReference type="ARBA" id="ARBA00004377"/>
    </source>
</evidence>
<keyword evidence="4" id="KW-1003">Cell membrane</keyword>
<dbReference type="AlphaFoldDB" id="A0A9X4BM41"/>
<keyword evidence="5" id="KW-0488">Methylation</keyword>
<protein>
    <recommendedName>
        <fullName evidence="3">Type II secretion system core protein G</fullName>
    </recommendedName>
</protein>
<dbReference type="PRINTS" id="PR00813">
    <property type="entry name" value="BCTERIALGSPG"/>
</dbReference>
<keyword evidence="9 10" id="KW-0472">Membrane</keyword>
<reference evidence="12" key="1">
    <citation type="submission" date="2023-02" db="EMBL/GenBank/DDBJ databases">
        <title>Tahibacter soli sp. nov. isolated from soil.</title>
        <authorList>
            <person name="Baek J.H."/>
            <person name="Lee J.K."/>
            <person name="Choi D.G."/>
            <person name="Jeon C.O."/>
        </authorList>
    </citation>
    <scope>NUCLEOTIDE SEQUENCE</scope>
    <source>
        <strain evidence="12">BL</strain>
    </source>
</reference>
<dbReference type="InterPro" id="IPR010054">
    <property type="entry name" value="Type2_sec_GspG"/>
</dbReference>
<evidence type="ECO:0000256" key="3">
    <source>
        <dbReference type="ARBA" id="ARBA00020042"/>
    </source>
</evidence>
<evidence type="ECO:0000256" key="8">
    <source>
        <dbReference type="ARBA" id="ARBA00022989"/>
    </source>
</evidence>
<sequence length="143" mass="15379">MRFVQTKRGASRRAAGFSLLEMLAVIVLIGIVAGIVAARIGPSFDSGKTKAGKAQLDKLAAVIDRYTLDQGALPQKLDDLVAKPSTAKQWNGAYAKPSDLVDPYGHAFVYRAPGEHGDYDLVFLGKDGKPGGENFDTDFGNWH</sequence>
<dbReference type="InterPro" id="IPR012902">
    <property type="entry name" value="N_methyl_site"/>
</dbReference>
<dbReference type="Proteomes" id="UP001139971">
    <property type="component" value="Unassembled WGS sequence"/>
</dbReference>
<dbReference type="GO" id="GO:0015628">
    <property type="term" value="P:protein secretion by the type II secretion system"/>
    <property type="evidence" value="ECO:0007669"/>
    <property type="project" value="InterPro"/>
</dbReference>
<dbReference type="InterPro" id="IPR045584">
    <property type="entry name" value="Pilin-like"/>
</dbReference>
<dbReference type="RefSeq" id="WP_263540838.1">
    <property type="nucleotide sequence ID" value="NZ_JAOVZO020000019.1"/>
</dbReference>
<accession>A0A9X4BM41</accession>
<dbReference type="Pfam" id="PF07963">
    <property type="entry name" value="N_methyl"/>
    <property type="match status" value="1"/>
</dbReference>
<feature type="domain" description="Type II secretion system protein GspG C-terminal" evidence="11">
    <location>
        <begin position="43"/>
        <end position="142"/>
    </location>
</feature>
<evidence type="ECO:0000256" key="7">
    <source>
        <dbReference type="ARBA" id="ARBA00022692"/>
    </source>
</evidence>
<keyword evidence="6" id="KW-0997">Cell inner membrane</keyword>
<evidence type="ECO:0000256" key="2">
    <source>
        <dbReference type="ARBA" id="ARBA00009984"/>
    </source>
</evidence>
<dbReference type="SUPFAM" id="SSF54523">
    <property type="entry name" value="Pili subunits"/>
    <property type="match status" value="1"/>
</dbReference>